<dbReference type="AlphaFoldDB" id="S0G261"/>
<comment type="similarity">
    <text evidence="1">Belongs to the peptidase A31 family.</text>
</comment>
<dbReference type="EMBL" id="APJX01000001">
    <property type="protein sequence ID" value="EMS81433.1"/>
    <property type="molecule type" value="Genomic_DNA"/>
</dbReference>
<keyword evidence="2" id="KW-0645">Protease</keyword>
<dbReference type="PANTHER" id="PTHR30302:SF1">
    <property type="entry name" value="HYDROGENASE 2 MATURATION PROTEASE"/>
    <property type="match status" value="1"/>
</dbReference>
<evidence type="ECO:0000256" key="1">
    <source>
        <dbReference type="ARBA" id="ARBA00006814"/>
    </source>
</evidence>
<reference evidence="5 6" key="1">
    <citation type="journal article" date="2013" name="Genome Announc.">
        <title>Draft Genome Sequence of Desulfotignum phosphitoxidans DSM 13687 Strain FiPS-3.</title>
        <authorList>
            <person name="Poehlein A."/>
            <person name="Daniel R."/>
            <person name="Simeonova D.D."/>
        </authorList>
    </citation>
    <scope>NUCLEOTIDE SEQUENCE [LARGE SCALE GENOMIC DNA]</scope>
    <source>
        <strain evidence="5 6">DSM 13687</strain>
    </source>
</reference>
<dbReference type="OrthoDB" id="9792731at2"/>
<dbReference type="GO" id="GO:0008047">
    <property type="term" value="F:enzyme activator activity"/>
    <property type="evidence" value="ECO:0007669"/>
    <property type="project" value="InterPro"/>
</dbReference>
<accession>S0G261</accession>
<dbReference type="PRINTS" id="PR00446">
    <property type="entry name" value="HYDRGNUPTAKE"/>
</dbReference>
<dbReference type="RefSeq" id="WP_006964157.1">
    <property type="nucleotide sequence ID" value="NZ_APJX01000001.1"/>
</dbReference>
<dbReference type="GO" id="GO:0004190">
    <property type="term" value="F:aspartic-type endopeptidase activity"/>
    <property type="evidence" value="ECO:0007669"/>
    <property type="project" value="UniProtKB-KW"/>
</dbReference>
<dbReference type="Proteomes" id="UP000014216">
    <property type="component" value="Unassembled WGS sequence"/>
</dbReference>
<keyword evidence="4" id="KW-0378">Hydrolase</keyword>
<organism evidence="5 6">
    <name type="scientific">Desulfotignum phosphitoxidans DSM 13687</name>
    <dbReference type="NCBI Taxonomy" id="1286635"/>
    <lineage>
        <taxon>Bacteria</taxon>
        <taxon>Pseudomonadati</taxon>
        <taxon>Thermodesulfobacteriota</taxon>
        <taxon>Desulfobacteria</taxon>
        <taxon>Desulfobacterales</taxon>
        <taxon>Desulfobacteraceae</taxon>
        <taxon>Desulfotignum</taxon>
    </lineage>
</organism>
<keyword evidence="6" id="KW-1185">Reference proteome</keyword>
<dbReference type="InterPro" id="IPR023430">
    <property type="entry name" value="Pept_HybD-like_dom_sf"/>
</dbReference>
<name>S0G261_9BACT</name>
<keyword evidence="3" id="KW-0064">Aspartyl protease</keyword>
<dbReference type="CDD" id="cd06062">
    <property type="entry name" value="H2MP_MemB-H2up"/>
    <property type="match status" value="1"/>
</dbReference>
<gene>
    <name evidence="5" type="primary">hynC</name>
    <name evidence="5" type="ORF">Dpo_1c05740</name>
</gene>
<dbReference type="GO" id="GO:0016485">
    <property type="term" value="P:protein processing"/>
    <property type="evidence" value="ECO:0007669"/>
    <property type="project" value="TreeGrafter"/>
</dbReference>
<sequence length="161" mass="17537">MTDNITVLGVGNILYQDDGVGIRVVEALSQGYDFSDNVSIVDGGVLGINLLGIISQAGRLIVVDTVINHGRPGDLHRLEHQDIPHRILAKNSLHQVDLIEALTLCQALDHVPETTIIGIEPQNLNTLNENLTPLIRSRLPALIEKVLEEIVLSGGTYTRKI</sequence>
<evidence type="ECO:0000256" key="4">
    <source>
        <dbReference type="ARBA" id="ARBA00022801"/>
    </source>
</evidence>
<protein>
    <submittedName>
        <fullName evidence="5">[NiFe] hydrogenase maturation factor HynC</fullName>
    </submittedName>
</protein>
<evidence type="ECO:0000256" key="3">
    <source>
        <dbReference type="ARBA" id="ARBA00022750"/>
    </source>
</evidence>
<dbReference type="Gene3D" id="3.40.50.1450">
    <property type="entry name" value="HybD-like"/>
    <property type="match status" value="1"/>
</dbReference>
<dbReference type="Pfam" id="PF01750">
    <property type="entry name" value="HycI"/>
    <property type="match status" value="1"/>
</dbReference>
<proteinExistence type="inferred from homology"/>
<evidence type="ECO:0000256" key="2">
    <source>
        <dbReference type="ARBA" id="ARBA00022670"/>
    </source>
</evidence>
<comment type="caution">
    <text evidence="5">The sequence shown here is derived from an EMBL/GenBank/DDBJ whole genome shotgun (WGS) entry which is preliminary data.</text>
</comment>
<evidence type="ECO:0000313" key="5">
    <source>
        <dbReference type="EMBL" id="EMS81433.1"/>
    </source>
</evidence>
<dbReference type="InterPro" id="IPR000671">
    <property type="entry name" value="Peptidase_A31"/>
</dbReference>
<dbReference type="SUPFAM" id="SSF53163">
    <property type="entry name" value="HybD-like"/>
    <property type="match status" value="1"/>
</dbReference>
<dbReference type="PANTHER" id="PTHR30302">
    <property type="entry name" value="HYDROGENASE 1 MATURATION PROTEASE"/>
    <property type="match status" value="1"/>
</dbReference>
<evidence type="ECO:0000313" key="6">
    <source>
        <dbReference type="Proteomes" id="UP000014216"/>
    </source>
</evidence>
<dbReference type="NCBIfam" id="TIGR00072">
    <property type="entry name" value="hydrog_prot"/>
    <property type="match status" value="1"/>
</dbReference>